<dbReference type="SUPFAM" id="SSF48403">
    <property type="entry name" value="Ankyrin repeat"/>
    <property type="match status" value="1"/>
</dbReference>
<evidence type="ECO:0000313" key="3">
    <source>
        <dbReference type="EMBL" id="KAK4256060.1"/>
    </source>
</evidence>
<proteinExistence type="predicted"/>
<keyword evidence="4" id="KW-1185">Reference proteome</keyword>
<evidence type="ECO:0000256" key="1">
    <source>
        <dbReference type="ARBA" id="ARBA00004413"/>
    </source>
</evidence>
<dbReference type="Gene3D" id="1.25.40.20">
    <property type="entry name" value="Ankyrin repeat-containing domain"/>
    <property type="match status" value="1"/>
</dbReference>
<dbReference type="PANTHER" id="PTHR24121">
    <property type="entry name" value="NO MECHANORECEPTOR POTENTIAL C, ISOFORM D-RELATED"/>
    <property type="match status" value="1"/>
</dbReference>
<dbReference type="PANTHER" id="PTHR24121:SF21">
    <property type="entry name" value="ANKYRIN REPEAT FAMILY PROTEIN"/>
    <property type="match status" value="1"/>
</dbReference>
<dbReference type="AlphaFoldDB" id="A0AAE1M7Z2"/>
<dbReference type="EMBL" id="JAWXYG010000013">
    <property type="protein sequence ID" value="KAK4256060.1"/>
    <property type="molecule type" value="Genomic_DNA"/>
</dbReference>
<dbReference type="InterPro" id="IPR036770">
    <property type="entry name" value="Ankyrin_rpt-contain_sf"/>
</dbReference>
<feature type="region of interest" description="Disordered" evidence="2">
    <location>
        <begin position="1"/>
        <end position="52"/>
    </location>
</feature>
<sequence length="277" mass="31649">MSTLQGALERSSAEDSDPPEGLHRRSPGSPLAIGEQPRDTESEEPRDTDVKELRDTEIEEPGEKRGFEEELNQAIFFNNWRKAKEILDENPNALTARIDSERKTALHLVAQYGYITMVEELLSLLPPKFLETRDSEGFTALGLACWYNGNTHIAKCLVNKNSRILAIPNKRDELPVTVAFANNFQEMGRYLYSVTPFDECLKGCPGSKLICHFLQAQRFDIALNLLQHHEELLFVHEDFFETVAPICLIATLNTVILSPSELTFWKRWIYNCQYQNT</sequence>
<dbReference type="InterPro" id="IPR002110">
    <property type="entry name" value="Ankyrin_rpt"/>
</dbReference>
<gene>
    <name evidence="3" type="ORF">QN277_008973</name>
</gene>
<reference evidence="3" key="1">
    <citation type="submission" date="2023-10" db="EMBL/GenBank/DDBJ databases">
        <title>Chromosome-level genome of the transformable northern wattle, Acacia crassicarpa.</title>
        <authorList>
            <person name="Massaro I."/>
            <person name="Sinha N.R."/>
            <person name="Poethig S."/>
            <person name="Leichty A.R."/>
        </authorList>
    </citation>
    <scope>NUCLEOTIDE SEQUENCE</scope>
    <source>
        <strain evidence="3">Acra3RX</strain>
        <tissue evidence="3">Leaf</tissue>
    </source>
</reference>
<dbReference type="Proteomes" id="UP001293593">
    <property type="component" value="Unassembled WGS sequence"/>
</dbReference>
<comment type="subcellular location">
    <subcellularLocation>
        <location evidence="1">Cell membrane</location>
        <topology evidence="1">Peripheral membrane protein</topology>
        <orientation evidence="1">Cytoplasmic side</orientation>
    </subcellularLocation>
</comment>
<comment type="caution">
    <text evidence="3">The sequence shown here is derived from an EMBL/GenBank/DDBJ whole genome shotgun (WGS) entry which is preliminary data.</text>
</comment>
<organism evidence="3 4">
    <name type="scientific">Acacia crassicarpa</name>
    <name type="common">northern wattle</name>
    <dbReference type="NCBI Taxonomy" id="499986"/>
    <lineage>
        <taxon>Eukaryota</taxon>
        <taxon>Viridiplantae</taxon>
        <taxon>Streptophyta</taxon>
        <taxon>Embryophyta</taxon>
        <taxon>Tracheophyta</taxon>
        <taxon>Spermatophyta</taxon>
        <taxon>Magnoliopsida</taxon>
        <taxon>eudicotyledons</taxon>
        <taxon>Gunneridae</taxon>
        <taxon>Pentapetalae</taxon>
        <taxon>rosids</taxon>
        <taxon>fabids</taxon>
        <taxon>Fabales</taxon>
        <taxon>Fabaceae</taxon>
        <taxon>Caesalpinioideae</taxon>
        <taxon>mimosoid clade</taxon>
        <taxon>Acacieae</taxon>
        <taxon>Acacia</taxon>
    </lineage>
</organism>
<evidence type="ECO:0000313" key="4">
    <source>
        <dbReference type="Proteomes" id="UP001293593"/>
    </source>
</evidence>
<accession>A0AAE1M7Z2</accession>
<dbReference type="Pfam" id="PF12796">
    <property type="entry name" value="Ank_2"/>
    <property type="match status" value="1"/>
</dbReference>
<protein>
    <submittedName>
        <fullName evidence="3">Uncharacterized protein</fullName>
    </submittedName>
</protein>
<dbReference type="GO" id="GO:0005886">
    <property type="term" value="C:plasma membrane"/>
    <property type="evidence" value="ECO:0007669"/>
    <property type="project" value="UniProtKB-SubCell"/>
</dbReference>
<dbReference type="SMART" id="SM00248">
    <property type="entry name" value="ANK"/>
    <property type="match status" value="2"/>
</dbReference>
<evidence type="ECO:0000256" key="2">
    <source>
        <dbReference type="SAM" id="MobiDB-lite"/>
    </source>
</evidence>
<feature type="compositionally biased region" description="Basic and acidic residues" evidence="2">
    <location>
        <begin position="36"/>
        <end position="52"/>
    </location>
</feature>
<name>A0AAE1M7Z2_9FABA</name>